<evidence type="ECO:0000256" key="1">
    <source>
        <dbReference type="SAM" id="MobiDB-lite"/>
    </source>
</evidence>
<dbReference type="AlphaFoldDB" id="A0A7U2FG32"/>
<protein>
    <submittedName>
        <fullName evidence="2">Uncharacterized protein</fullName>
    </submittedName>
</protein>
<dbReference type="VEuPathDB" id="FungiDB:JI435_104690"/>
<sequence>MALGQFHPRMIHAQAVESYYENLANESTKVLEAQKAAALQVREAQEAATLQLTKEVAGCVASPPPSSPFSLGSSMDDSYSASEKDYPRREAPGVDSDDASEAFVSQAASPSRSAVSASSDGGVELGGGNSSDGGVELEEDDSSDGGVELEGGEGEGEVEGKAKGKGKGKARK</sequence>
<name>A0A7U2FG32_PHANO</name>
<organism evidence="2 3">
    <name type="scientific">Phaeosphaeria nodorum (strain SN15 / ATCC MYA-4574 / FGSC 10173)</name>
    <name type="common">Glume blotch fungus</name>
    <name type="synonym">Parastagonospora nodorum</name>
    <dbReference type="NCBI Taxonomy" id="321614"/>
    <lineage>
        <taxon>Eukaryota</taxon>
        <taxon>Fungi</taxon>
        <taxon>Dikarya</taxon>
        <taxon>Ascomycota</taxon>
        <taxon>Pezizomycotina</taxon>
        <taxon>Dothideomycetes</taxon>
        <taxon>Pleosporomycetidae</taxon>
        <taxon>Pleosporales</taxon>
        <taxon>Pleosporineae</taxon>
        <taxon>Phaeosphaeriaceae</taxon>
        <taxon>Parastagonospora</taxon>
    </lineage>
</organism>
<feature type="region of interest" description="Disordered" evidence="1">
    <location>
        <begin position="58"/>
        <end position="172"/>
    </location>
</feature>
<feature type="compositionally biased region" description="Basic and acidic residues" evidence="1">
    <location>
        <begin position="82"/>
        <end position="92"/>
    </location>
</feature>
<reference evidence="3" key="1">
    <citation type="journal article" date="2021" name="BMC Genomics">
        <title>Chromosome-level genome assembly and manually-curated proteome of model necrotroph Parastagonospora nodorum Sn15 reveals a genome-wide trove of candidate effector homologs, and redundancy of virulence-related functions within an accessory chromosome.</title>
        <authorList>
            <person name="Bertazzoni S."/>
            <person name="Jones D.A.B."/>
            <person name="Phan H.T."/>
            <person name="Tan K.-C."/>
            <person name="Hane J.K."/>
        </authorList>
    </citation>
    <scope>NUCLEOTIDE SEQUENCE [LARGE SCALE GENOMIC DNA]</scope>
    <source>
        <strain evidence="3">SN15 / ATCC MYA-4574 / FGSC 10173)</strain>
    </source>
</reference>
<proteinExistence type="predicted"/>
<feature type="compositionally biased region" description="Low complexity" evidence="1">
    <location>
        <begin position="105"/>
        <end position="119"/>
    </location>
</feature>
<gene>
    <name evidence="2" type="ORF">JI435_104690</name>
</gene>
<keyword evidence="3" id="KW-1185">Reference proteome</keyword>
<accession>A0A7U2FG32</accession>
<feature type="compositionally biased region" description="Basic residues" evidence="1">
    <location>
        <begin position="163"/>
        <end position="172"/>
    </location>
</feature>
<dbReference type="RefSeq" id="XP_001800739.1">
    <property type="nucleotide sequence ID" value="XM_001800687.1"/>
</dbReference>
<dbReference type="KEGG" id="pno:SNOG_10469"/>
<evidence type="ECO:0000313" key="2">
    <source>
        <dbReference type="EMBL" id="QRD04528.1"/>
    </source>
</evidence>
<dbReference type="Proteomes" id="UP000663193">
    <property type="component" value="Chromosome 17"/>
</dbReference>
<dbReference type="EMBL" id="CP069039">
    <property type="protein sequence ID" value="QRD04528.1"/>
    <property type="molecule type" value="Genomic_DNA"/>
</dbReference>
<evidence type="ECO:0000313" key="3">
    <source>
        <dbReference type="Proteomes" id="UP000663193"/>
    </source>
</evidence>